<evidence type="ECO:0000259" key="1">
    <source>
        <dbReference type="PROSITE" id="PS50043"/>
    </source>
</evidence>
<dbReference type="InterPro" id="IPR011990">
    <property type="entry name" value="TPR-like_helical_dom_sf"/>
</dbReference>
<evidence type="ECO:0000313" key="3">
    <source>
        <dbReference type="Proteomes" id="UP000377595"/>
    </source>
</evidence>
<dbReference type="InterPro" id="IPR036388">
    <property type="entry name" value="WH-like_DNA-bd_sf"/>
</dbReference>
<dbReference type="InterPro" id="IPR049052">
    <property type="entry name" value="nSTAND1"/>
</dbReference>
<dbReference type="InterPro" id="IPR027417">
    <property type="entry name" value="P-loop_NTPase"/>
</dbReference>
<dbReference type="InterPro" id="IPR000792">
    <property type="entry name" value="Tscrpt_reg_LuxR_C"/>
</dbReference>
<dbReference type="CDD" id="cd06170">
    <property type="entry name" value="LuxR_C_like"/>
    <property type="match status" value="1"/>
</dbReference>
<dbReference type="PRINTS" id="PR00038">
    <property type="entry name" value="HTHLUXR"/>
</dbReference>
<sequence length="761" mass="81532">MARPPRRPGNLQAETTSFIGRRRELAEVRKKLTEARLVCLTGPGGVGKTRLAVRAAAELGRAFPDGAWLVELAEVRDPALVGEAVMAALDLRDQAAAEPLALLRSYLGTKKLLLVVDNCEHLLAGAARLVAEVMKAAPGVRVIATSREPLAVPGEHVVPVPPLDLPAADVPLARLRQNEAVTLFVERAAAGSGRFELTAANQAAVADLCRRLDGVPLAIELAAVRTRVLSAEQILERLSDRFGLLTGGGSVALPRQQTLRTTIDWSHNLLEAGEQALLRRLCVFAGRFTLDDIESVCAYGDVPALDVLSSLVGKSLVMKEDAKGFACYRLHETMREYAAIKLREAGEEETLERRCAEYYGARCRRSAAEARFRLVEWLEWMDLEIDNVRFILRKCLTPEASAHGIGLAYSLGWYWITRATGEGARWLDELLAFDGGGLRTRAQAYFMRGFLAVLQSDPASAGPALEQAVAAAQEAGQHSLLSQSLSLASIAASMTGDRASVLRLAAEAQTAMADAGDLPATLMLLQARAFTGLYAGDVDAVRAAAGEGVRLSRHVGDDYSLGMMLLNLGSAMLMAGDLDGSEPLFTEGLRIAERIDDRVAQYYLLDALGCHAAMTGRARLAARLLGAGETVRAGVGARVMTFLGPLLTTAGEAARTALGDPGFEKEFESGKRLSRDAAIRLALGEPAPDAEAAPADPATPPLGRREAQVAQLVAEGLSNKQIGARLFISEHTVDSHVRSILNKLGFHSRTQIAAWVASPQR</sequence>
<comment type="caution">
    <text evidence="2">The sequence shown here is derived from an EMBL/GenBank/DDBJ whole genome shotgun (WGS) entry which is preliminary data.</text>
</comment>
<dbReference type="Proteomes" id="UP000377595">
    <property type="component" value="Unassembled WGS sequence"/>
</dbReference>
<dbReference type="SUPFAM" id="SSF46894">
    <property type="entry name" value="C-terminal effector domain of the bipartite response regulators"/>
    <property type="match status" value="1"/>
</dbReference>
<dbReference type="PRINTS" id="PR00364">
    <property type="entry name" value="DISEASERSIST"/>
</dbReference>
<dbReference type="EMBL" id="BLAF01000051">
    <property type="protein sequence ID" value="GES24329.1"/>
    <property type="molecule type" value="Genomic_DNA"/>
</dbReference>
<dbReference type="PANTHER" id="PTHR47691:SF3">
    <property type="entry name" value="HTH-TYPE TRANSCRIPTIONAL REGULATOR RV0890C-RELATED"/>
    <property type="match status" value="1"/>
</dbReference>
<dbReference type="PROSITE" id="PS50043">
    <property type="entry name" value="HTH_LUXR_2"/>
    <property type="match status" value="1"/>
</dbReference>
<dbReference type="AlphaFoldDB" id="A0A5M3XW75"/>
<dbReference type="GO" id="GO:0003677">
    <property type="term" value="F:DNA binding"/>
    <property type="evidence" value="ECO:0007669"/>
    <property type="project" value="InterPro"/>
</dbReference>
<dbReference type="SUPFAM" id="SSF48452">
    <property type="entry name" value="TPR-like"/>
    <property type="match status" value="1"/>
</dbReference>
<protein>
    <submittedName>
        <fullName evidence="2">LuxR family transcriptional regulator</fullName>
    </submittedName>
</protein>
<dbReference type="Gene3D" id="1.10.10.10">
    <property type="entry name" value="Winged helix-like DNA-binding domain superfamily/Winged helix DNA-binding domain"/>
    <property type="match status" value="1"/>
</dbReference>
<name>A0A5M3XW75_9ACTN</name>
<dbReference type="PANTHER" id="PTHR47691">
    <property type="entry name" value="REGULATOR-RELATED"/>
    <property type="match status" value="1"/>
</dbReference>
<proteinExistence type="predicted"/>
<dbReference type="SUPFAM" id="SSF52540">
    <property type="entry name" value="P-loop containing nucleoside triphosphate hydrolases"/>
    <property type="match status" value="1"/>
</dbReference>
<feature type="domain" description="HTH luxR-type" evidence="1">
    <location>
        <begin position="695"/>
        <end position="760"/>
    </location>
</feature>
<dbReference type="Pfam" id="PF25872">
    <property type="entry name" value="HTH_77"/>
    <property type="match status" value="1"/>
</dbReference>
<dbReference type="GO" id="GO:0006355">
    <property type="term" value="P:regulation of DNA-templated transcription"/>
    <property type="evidence" value="ECO:0007669"/>
    <property type="project" value="InterPro"/>
</dbReference>
<dbReference type="RefSeq" id="WP_155349185.1">
    <property type="nucleotide sequence ID" value="NZ_BAAAHM010000041.1"/>
</dbReference>
<dbReference type="OrthoDB" id="3194665at2"/>
<dbReference type="Pfam" id="PF20703">
    <property type="entry name" value="nSTAND1"/>
    <property type="match status" value="1"/>
</dbReference>
<organism evidence="2 3">
    <name type="scientific">Acrocarpospora pleiomorpha</name>
    <dbReference type="NCBI Taxonomy" id="90975"/>
    <lineage>
        <taxon>Bacteria</taxon>
        <taxon>Bacillati</taxon>
        <taxon>Actinomycetota</taxon>
        <taxon>Actinomycetes</taxon>
        <taxon>Streptosporangiales</taxon>
        <taxon>Streptosporangiaceae</taxon>
        <taxon>Acrocarpospora</taxon>
    </lineage>
</organism>
<accession>A0A5M3XW75</accession>
<dbReference type="Pfam" id="PF00196">
    <property type="entry name" value="GerE"/>
    <property type="match status" value="1"/>
</dbReference>
<dbReference type="Gene3D" id="3.40.50.300">
    <property type="entry name" value="P-loop containing nucleotide triphosphate hydrolases"/>
    <property type="match status" value="1"/>
</dbReference>
<keyword evidence="3" id="KW-1185">Reference proteome</keyword>
<dbReference type="InterPro" id="IPR016032">
    <property type="entry name" value="Sig_transdc_resp-reg_C-effctor"/>
</dbReference>
<reference evidence="2 3" key="1">
    <citation type="submission" date="2019-10" db="EMBL/GenBank/DDBJ databases">
        <title>Whole genome shotgun sequence of Acrocarpospora pleiomorpha NBRC 16267.</title>
        <authorList>
            <person name="Ichikawa N."/>
            <person name="Kimura A."/>
            <person name="Kitahashi Y."/>
            <person name="Komaki H."/>
            <person name="Oguchi A."/>
        </authorList>
    </citation>
    <scope>NUCLEOTIDE SEQUENCE [LARGE SCALE GENOMIC DNA]</scope>
    <source>
        <strain evidence="2 3">NBRC 16267</strain>
    </source>
</reference>
<gene>
    <name evidence="2" type="ORF">Aple_072280</name>
</gene>
<dbReference type="SMART" id="SM00421">
    <property type="entry name" value="HTH_LUXR"/>
    <property type="match status" value="1"/>
</dbReference>
<dbReference type="Gene3D" id="1.25.40.10">
    <property type="entry name" value="Tetratricopeptide repeat domain"/>
    <property type="match status" value="1"/>
</dbReference>
<dbReference type="PROSITE" id="PS00622">
    <property type="entry name" value="HTH_LUXR_1"/>
    <property type="match status" value="1"/>
</dbReference>
<dbReference type="InterPro" id="IPR058852">
    <property type="entry name" value="HTH_77"/>
</dbReference>
<evidence type="ECO:0000313" key="2">
    <source>
        <dbReference type="EMBL" id="GES24329.1"/>
    </source>
</evidence>